<reference evidence="2 3" key="1">
    <citation type="journal article" date="2010" name="Nature">
        <title>Nitrite-driven anaerobic methane oxidation by oxygenic bacteria.</title>
        <authorList>
            <person name="Ettwig K.F."/>
            <person name="Butler M.K."/>
            <person name="Le Paslier D."/>
            <person name="Pelletier E."/>
            <person name="Mangenot S."/>
            <person name="Kuypers M.M.M."/>
            <person name="Schreiber F."/>
            <person name="Dutilh B.E."/>
            <person name="Zedelius J."/>
            <person name="de Beer D."/>
            <person name="Gloerich J."/>
            <person name="Wessels H.J.C.T."/>
            <person name="van Allen T."/>
            <person name="Luesken F."/>
            <person name="Wu M."/>
            <person name="van de Pas-Schoonen K.T."/>
            <person name="Op den Camp H.J.M."/>
            <person name="Janssen-Megens E.M."/>
            <person name="Francoijs K-J."/>
            <person name="Stunnenberg H."/>
            <person name="Weissenbach J."/>
            <person name="Jetten M.S.M."/>
            <person name="Strous M."/>
        </authorList>
    </citation>
    <scope>NUCLEOTIDE SEQUENCE [LARGE SCALE GENOMIC DNA]</scope>
</reference>
<gene>
    <name evidence="2" type="ORF">DAMO_2663</name>
</gene>
<organism evidence="2 3">
    <name type="scientific">Methylomirabilis oxygeniifera</name>
    <dbReference type="NCBI Taxonomy" id="671143"/>
    <lineage>
        <taxon>Bacteria</taxon>
        <taxon>Candidatus Methylomirabilota</taxon>
        <taxon>Candidatus Methylomirabilia</taxon>
        <taxon>Candidatus Methylomirabilales</taxon>
        <taxon>Candidatus Methylomirabilaceae</taxon>
        <taxon>Candidatus Methylomirabilis</taxon>
    </lineage>
</organism>
<evidence type="ECO:0000313" key="3">
    <source>
        <dbReference type="Proteomes" id="UP000006898"/>
    </source>
</evidence>
<dbReference type="EMBL" id="FP565575">
    <property type="protein sequence ID" value="CBE69736.1"/>
    <property type="molecule type" value="Genomic_DNA"/>
</dbReference>
<dbReference type="AlphaFoldDB" id="D5MKB4"/>
<sequence>MPRNPSPPTLPYIRITYHGGSVDYFGKTADRGFGLLYPPYTSLFRAATFPPALCTLDTGLTDPFNRSGLRHKTLRFGLSVSPPFGSGVPHSPRLPLTDSALC</sequence>
<name>D5MKB4_METO1</name>
<feature type="region of interest" description="Disordered" evidence="1">
    <location>
        <begin position="83"/>
        <end position="102"/>
    </location>
</feature>
<evidence type="ECO:0000256" key="1">
    <source>
        <dbReference type="SAM" id="MobiDB-lite"/>
    </source>
</evidence>
<dbReference type="HOGENOM" id="CLU_2272278_0_0_0"/>
<dbReference type="KEGG" id="mox:DAMO_2663"/>
<evidence type="ECO:0000313" key="2">
    <source>
        <dbReference type="EMBL" id="CBE69736.1"/>
    </source>
</evidence>
<proteinExistence type="predicted"/>
<accession>D5MKB4</accession>
<dbReference type="Proteomes" id="UP000006898">
    <property type="component" value="Chromosome"/>
</dbReference>
<protein>
    <submittedName>
        <fullName evidence="2">Uncharacterized protein</fullName>
    </submittedName>
</protein>